<dbReference type="EMBL" id="GEDV01010231">
    <property type="protein sequence ID" value="JAP78326.1"/>
    <property type="molecule type" value="Transcribed_RNA"/>
</dbReference>
<feature type="region of interest" description="Disordered" evidence="1">
    <location>
        <begin position="1"/>
        <end position="135"/>
    </location>
</feature>
<feature type="compositionally biased region" description="Pro residues" evidence="1">
    <location>
        <begin position="47"/>
        <end position="57"/>
    </location>
</feature>
<organism evidence="2">
    <name type="scientific">Rhipicephalus appendiculatus</name>
    <name type="common">Brown ear tick</name>
    <dbReference type="NCBI Taxonomy" id="34631"/>
    <lineage>
        <taxon>Eukaryota</taxon>
        <taxon>Metazoa</taxon>
        <taxon>Ecdysozoa</taxon>
        <taxon>Arthropoda</taxon>
        <taxon>Chelicerata</taxon>
        <taxon>Arachnida</taxon>
        <taxon>Acari</taxon>
        <taxon>Parasitiformes</taxon>
        <taxon>Ixodida</taxon>
        <taxon>Ixodoidea</taxon>
        <taxon>Ixodidae</taxon>
        <taxon>Rhipicephalinae</taxon>
        <taxon>Rhipicephalus</taxon>
        <taxon>Rhipicephalus</taxon>
    </lineage>
</organism>
<evidence type="ECO:0000256" key="1">
    <source>
        <dbReference type="SAM" id="MobiDB-lite"/>
    </source>
</evidence>
<proteinExistence type="predicted"/>
<sequence>MLRTPPRSTEPPQSQPQALSYAAAARRYVPSPRPRQDAAQQHYRRQTPPPPPPPPSRPAAGQRYTPRKTDIWRAPDHRPATTAEKPATRTADASTVSWDCEVSPSTRLVHSGVNGHKTLPTTSQEPSGHPDNHPARRRLAATCHRTAGSTLALTGAGHLARTRETKGSNRWRCGCCTTKCRRSSAAADDDNATRPAQHDAKQTKPCRRNLADRRKPDDAAWKHHNISTQP</sequence>
<accession>A0A131YJT7</accession>
<feature type="region of interest" description="Disordered" evidence="1">
    <location>
        <begin position="186"/>
        <end position="230"/>
    </location>
</feature>
<reference evidence="2" key="1">
    <citation type="journal article" date="2016" name="Ticks Tick Borne Dis.">
        <title>De novo assembly and annotation of the salivary gland transcriptome of Rhipicephalus appendiculatus male and female ticks during blood feeding.</title>
        <authorList>
            <person name="de Castro M.H."/>
            <person name="de Klerk D."/>
            <person name="Pienaar R."/>
            <person name="Latif A.A."/>
            <person name="Rees D.J."/>
            <person name="Mans B.J."/>
        </authorList>
    </citation>
    <scope>NUCLEOTIDE SEQUENCE</scope>
    <source>
        <tissue evidence="2">Salivary glands</tissue>
    </source>
</reference>
<feature type="compositionally biased region" description="Basic and acidic residues" evidence="1">
    <location>
        <begin position="209"/>
        <end position="221"/>
    </location>
</feature>
<feature type="compositionally biased region" description="Polar residues" evidence="1">
    <location>
        <begin position="1"/>
        <end position="18"/>
    </location>
</feature>
<dbReference type="AlphaFoldDB" id="A0A131YJT7"/>
<feature type="compositionally biased region" description="Basic and acidic residues" evidence="1">
    <location>
        <begin position="67"/>
        <end position="79"/>
    </location>
</feature>
<name>A0A131YJT7_RHIAP</name>
<evidence type="ECO:0000313" key="2">
    <source>
        <dbReference type="EMBL" id="JAP78326.1"/>
    </source>
</evidence>
<feature type="compositionally biased region" description="Polar residues" evidence="1">
    <location>
        <begin position="91"/>
        <end position="108"/>
    </location>
</feature>
<protein>
    <submittedName>
        <fullName evidence="2">Tick transposon</fullName>
    </submittedName>
</protein>